<dbReference type="Proteomes" id="UP000694001">
    <property type="component" value="Chromosome"/>
</dbReference>
<feature type="compositionally biased region" description="Gly residues" evidence="1">
    <location>
        <begin position="83"/>
        <end position="92"/>
    </location>
</feature>
<dbReference type="AlphaFoldDB" id="A0A975U1C0"/>
<feature type="compositionally biased region" description="Basic and acidic residues" evidence="1">
    <location>
        <begin position="42"/>
        <end position="51"/>
    </location>
</feature>
<evidence type="ECO:0000313" key="3">
    <source>
        <dbReference type="Proteomes" id="UP000694001"/>
    </source>
</evidence>
<reference evidence="2" key="1">
    <citation type="submission" date="2021-06" db="EMBL/GenBank/DDBJ databases">
        <title>Elioraea tepida, sp. nov., a moderately thermophilic aerobic anoxygenic phototrophic bacterium isolated from an alkaline siliceous hot spring mat community in Yellowstone National Park, WY, USA.</title>
        <authorList>
            <person name="Saini M.K."/>
            <person name="Yoshida S."/>
            <person name="Sebastian A."/>
            <person name="Hirose S."/>
            <person name="Hara E."/>
            <person name="Tamaki H."/>
            <person name="Soulier N.T."/>
            <person name="Albert I."/>
            <person name="Hanada S."/>
            <person name="Bryant D.A."/>
            <person name="Tank M."/>
        </authorList>
    </citation>
    <scope>NUCLEOTIDE SEQUENCE</scope>
    <source>
        <strain evidence="2">MS-P2</strain>
    </source>
</reference>
<dbReference type="EMBL" id="CP076448">
    <property type="protein sequence ID" value="QXM24494.1"/>
    <property type="molecule type" value="Genomic_DNA"/>
</dbReference>
<proteinExistence type="predicted"/>
<dbReference type="RefSeq" id="WP_218285551.1">
    <property type="nucleotide sequence ID" value="NZ_CP076448.1"/>
</dbReference>
<organism evidence="2 3">
    <name type="scientific">Elioraea tepida</name>
    <dbReference type="NCBI Taxonomy" id="2843330"/>
    <lineage>
        <taxon>Bacteria</taxon>
        <taxon>Pseudomonadati</taxon>
        <taxon>Pseudomonadota</taxon>
        <taxon>Alphaproteobacteria</taxon>
        <taxon>Acetobacterales</taxon>
        <taxon>Elioraeaceae</taxon>
        <taxon>Elioraea</taxon>
    </lineage>
</organism>
<dbReference type="KEGG" id="elio:KO353_14825"/>
<feature type="region of interest" description="Disordered" evidence="1">
    <location>
        <begin position="42"/>
        <end position="92"/>
    </location>
</feature>
<sequence>MAVLLVAGCAGLSDPFERPGTWTVRGVNESNLRAMIVNPADLERGEGDPRGRSRQAAGAIERLEDDAVKPLPEVRTSPAFGRGASGGGGAQN</sequence>
<name>A0A975U1C0_9PROT</name>
<keyword evidence="3" id="KW-1185">Reference proteome</keyword>
<evidence type="ECO:0000313" key="2">
    <source>
        <dbReference type="EMBL" id="QXM24494.1"/>
    </source>
</evidence>
<protein>
    <submittedName>
        <fullName evidence="2">Uncharacterized protein</fullName>
    </submittedName>
</protein>
<evidence type="ECO:0000256" key="1">
    <source>
        <dbReference type="SAM" id="MobiDB-lite"/>
    </source>
</evidence>
<gene>
    <name evidence="2" type="ORF">KO353_14825</name>
</gene>
<accession>A0A975U1C0</accession>